<name>A0AAE0H594_9CHLO</name>
<keyword evidence="2" id="KW-0560">Oxidoreductase</keyword>
<dbReference type="PANTHER" id="PTHR11102">
    <property type="entry name" value="SEL-1-LIKE PROTEIN"/>
    <property type="match status" value="1"/>
</dbReference>
<evidence type="ECO:0000259" key="3">
    <source>
        <dbReference type="PROSITE" id="PS51471"/>
    </source>
</evidence>
<dbReference type="PROSITE" id="PS51471">
    <property type="entry name" value="FE2OG_OXY"/>
    <property type="match status" value="1"/>
</dbReference>
<protein>
    <recommendedName>
        <fullName evidence="3">Fe2OG dioxygenase domain-containing protein</fullName>
    </recommendedName>
</protein>
<comment type="similarity">
    <text evidence="1">Belongs to the sel-1 family.</text>
</comment>
<organism evidence="4 5">
    <name type="scientific">Cymbomonas tetramitiformis</name>
    <dbReference type="NCBI Taxonomy" id="36881"/>
    <lineage>
        <taxon>Eukaryota</taxon>
        <taxon>Viridiplantae</taxon>
        <taxon>Chlorophyta</taxon>
        <taxon>Pyramimonadophyceae</taxon>
        <taxon>Pyramimonadales</taxon>
        <taxon>Pyramimonadaceae</taxon>
        <taxon>Cymbomonas</taxon>
    </lineage>
</organism>
<dbReference type="InterPro" id="IPR005123">
    <property type="entry name" value="Oxoglu/Fe-dep_dioxygenase_dom"/>
</dbReference>
<evidence type="ECO:0000256" key="2">
    <source>
        <dbReference type="RuleBase" id="RU003682"/>
    </source>
</evidence>
<reference evidence="4 5" key="1">
    <citation type="journal article" date="2015" name="Genome Biol. Evol.">
        <title>Comparative Genomics of a Bacterivorous Green Alga Reveals Evolutionary Causalities and Consequences of Phago-Mixotrophic Mode of Nutrition.</title>
        <authorList>
            <person name="Burns J.A."/>
            <person name="Paasch A."/>
            <person name="Narechania A."/>
            <person name="Kim E."/>
        </authorList>
    </citation>
    <scope>NUCLEOTIDE SEQUENCE [LARGE SCALE GENOMIC DNA]</scope>
    <source>
        <strain evidence="4 5">PLY_AMNH</strain>
    </source>
</reference>
<keyword evidence="5" id="KW-1185">Reference proteome</keyword>
<gene>
    <name evidence="4" type="ORF">CYMTET_3352</name>
</gene>
<dbReference type="SMART" id="SM00671">
    <property type="entry name" value="SEL1"/>
    <property type="match status" value="5"/>
</dbReference>
<proteinExistence type="inferred from homology"/>
<dbReference type="InterPro" id="IPR050767">
    <property type="entry name" value="Sel1_AlgK"/>
</dbReference>
<dbReference type="Pfam" id="PF08238">
    <property type="entry name" value="Sel1"/>
    <property type="match status" value="5"/>
</dbReference>
<evidence type="ECO:0000313" key="5">
    <source>
        <dbReference type="Proteomes" id="UP001190700"/>
    </source>
</evidence>
<comment type="similarity">
    <text evidence="2">Belongs to the iron/ascorbate-dependent oxidoreductase family.</text>
</comment>
<keyword evidence="2" id="KW-0408">Iron</keyword>
<dbReference type="SUPFAM" id="SSF81901">
    <property type="entry name" value="HCP-like"/>
    <property type="match status" value="1"/>
</dbReference>
<dbReference type="InterPro" id="IPR006597">
    <property type="entry name" value="Sel1-like"/>
</dbReference>
<dbReference type="AlphaFoldDB" id="A0AAE0H594"/>
<sequence>MQVGPGAARYSTLSCSTPKPCVTSRWLRPLPTSSRASNRLRSSCIAGRVAPDDSAHLALCPRLIPYRFSEWHAVQIEAAKHCWHGAEATGTLSVNQKGSEDAREFFLLKNLLTCKEAESIADQSREFGIEYDPEPDSVDGCPAFHSLIVQHGQILNPALASLLKPILQTRILPYVKARFASPTITLCDAFIRRYQQHERLTISNHFDALAFATVVVDLNPQDHTGGLYVQAGAGAESRRFCEVTPGDAVVHQFDLQHGVHVYEGHRQSLVLWFCDSEQSCAEGSARWLLPASEGGNTDAQFNLAGLYDHGSGGFPQDLDEAIRWYQRSAEAGNPFSQNRLGTLHELGRGVEQDPCRAVHFWRLAAEQGNPQAQFALGEAWWACYGVHEQNQGLAIELFAAAAQQGHAGAQHALGEAYLEGAERLPSSQVHAEECFLAAAQQQHADAQFSLALCLRARAAIAGNADDANLDETAQQWLKRAAAQGHGGAIAALKQRQ</sequence>
<dbReference type="GO" id="GO:0016491">
    <property type="term" value="F:oxidoreductase activity"/>
    <property type="evidence" value="ECO:0007669"/>
    <property type="project" value="UniProtKB-KW"/>
</dbReference>
<evidence type="ECO:0000256" key="1">
    <source>
        <dbReference type="ARBA" id="ARBA00038101"/>
    </source>
</evidence>
<dbReference type="EMBL" id="LGRX02000205">
    <property type="protein sequence ID" value="KAK3289191.1"/>
    <property type="molecule type" value="Genomic_DNA"/>
</dbReference>
<comment type="caution">
    <text evidence="4">The sequence shown here is derived from an EMBL/GenBank/DDBJ whole genome shotgun (WGS) entry which is preliminary data.</text>
</comment>
<dbReference type="GO" id="GO:0046872">
    <property type="term" value="F:metal ion binding"/>
    <property type="evidence" value="ECO:0007669"/>
    <property type="project" value="UniProtKB-KW"/>
</dbReference>
<accession>A0AAE0H594</accession>
<dbReference type="PANTHER" id="PTHR11102:SF160">
    <property type="entry name" value="ERAD-ASSOCIATED E3 UBIQUITIN-PROTEIN LIGASE COMPONENT HRD3"/>
    <property type="match status" value="1"/>
</dbReference>
<dbReference type="Proteomes" id="UP001190700">
    <property type="component" value="Unassembled WGS sequence"/>
</dbReference>
<feature type="domain" description="Fe2OG dioxygenase" evidence="3">
    <location>
        <begin position="185"/>
        <end position="275"/>
    </location>
</feature>
<evidence type="ECO:0000313" key="4">
    <source>
        <dbReference type="EMBL" id="KAK3289191.1"/>
    </source>
</evidence>
<keyword evidence="2" id="KW-0479">Metal-binding</keyword>
<dbReference type="Gene3D" id="1.25.40.10">
    <property type="entry name" value="Tetratricopeptide repeat domain"/>
    <property type="match status" value="1"/>
</dbReference>
<dbReference type="InterPro" id="IPR011990">
    <property type="entry name" value="TPR-like_helical_dom_sf"/>
</dbReference>